<accession>A0A1Y1M942</accession>
<organism evidence="1">
    <name type="scientific">Photinus pyralis</name>
    <name type="common">Common eastern firefly</name>
    <name type="synonym">Lampyris pyralis</name>
    <dbReference type="NCBI Taxonomy" id="7054"/>
    <lineage>
        <taxon>Eukaryota</taxon>
        <taxon>Metazoa</taxon>
        <taxon>Ecdysozoa</taxon>
        <taxon>Arthropoda</taxon>
        <taxon>Hexapoda</taxon>
        <taxon>Insecta</taxon>
        <taxon>Pterygota</taxon>
        <taxon>Neoptera</taxon>
        <taxon>Endopterygota</taxon>
        <taxon>Coleoptera</taxon>
        <taxon>Polyphaga</taxon>
        <taxon>Elateriformia</taxon>
        <taxon>Elateroidea</taxon>
        <taxon>Lampyridae</taxon>
        <taxon>Lampyrinae</taxon>
        <taxon>Photinus</taxon>
    </lineage>
</organism>
<name>A0A1Y1M942_PHOPY</name>
<reference evidence="1" key="1">
    <citation type="journal article" date="2016" name="Sci. Rep.">
        <title>Molecular characterization of firefly nuptial gifts: a multi-omics approach sheds light on postcopulatory sexual selection.</title>
        <authorList>
            <person name="Al-Wathiqui N."/>
            <person name="Fallon T.R."/>
            <person name="South A."/>
            <person name="Weng J.K."/>
            <person name="Lewis S.M."/>
        </authorList>
    </citation>
    <scope>NUCLEOTIDE SEQUENCE</scope>
</reference>
<protein>
    <submittedName>
        <fullName evidence="1">Uncharacterized protein</fullName>
    </submittedName>
</protein>
<dbReference type="AlphaFoldDB" id="A0A1Y1M942"/>
<sequence length="162" mass="17442">MRDVAGRGAEEVGDEVGHDGREVAWLRVAVYQMILFNWKEHPSSRIPNGKPRVVVMMALRSSSVFRAKYPSYAQRWQGNCLLGGAESCDAEIESSGRILLVSAFLLGRLSSPPVPAVTAPRQVNAGLGGVRPGFGARGRRSSNGKCFPSYAHTGGNVRGDDD</sequence>
<evidence type="ECO:0000313" key="1">
    <source>
        <dbReference type="EMBL" id="JAV80845.1"/>
    </source>
</evidence>
<proteinExistence type="predicted"/>
<dbReference type="EMBL" id="GEZM01040475">
    <property type="protein sequence ID" value="JAV80845.1"/>
    <property type="molecule type" value="Transcribed_RNA"/>
</dbReference>